<keyword evidence="5" id="KW-0175">Coiled coil</keyword>
<dbReference type="GO" id="GO:0031514">
    <property type="term" value="C:motile cilium"/>
    <property type="evidence" value="ECO:0007669"/>
    <property type="project" value="TreeGrafter"/>
</dbReference>
<dbReference type="InterPro" id="IPR036322">
    <property type="entry name" value="WD40_repeat_dom_sf"/>
</dbReference>
<evidence type="ECO:0000256" key="5">
    <source>
        <dbReference type="SAM" id="Coils"/>
    </source>
</evidence>
<feature type="compositionally biased region" description="Basic and acidic residues" evidence="6">
    <location>
        <begin position="673"/>
        <end position="685"/>
    </location>
</feature>
<feature type="coiled-coil region" evidence="5">
    <location>
        <begin position="1142"/>
        <end position="1175"/>
    </location>
</feature>
<evidence type="ECO:0000256" key="4">
    <source>
        <dbReference type="ARBA" id="ARBA00023273"/>
    </source>
</evidence>
<evidence type="ECO:0000256" key="3">
    <source>
        <dbReference type="ARBA" id="ARBA00022737"/>
    </source>
</evidence>
<dbReference type="InterPro" id="IPR050630">
    <property type="entry name" value="WD_repeat_EMAP"/>
</dbReference>
<evidence type="ECO:0000313" key="8">
    <source>
        <dbReference type="Proteomes" id="UP000030640"/>
    </source>
</evidence>
<feature type="region of interest" description="Disordered" evidence="6">
    <location>
        <begin position="1054"/>
        <end position="1081"/>
    </location>
</feature>
<feature type="coiled-coil region" evidence="5">
    <location>
        <begin position="1560"/>
        <end position="1587"/>
    </location>
</feature>
<dbReference type="SUPFAM" id="SSF50978">
    <property type="entry name" value="WD40 repeat-like"/>
    <property type="match status" value="1"/>
</dbReference>
<dbReference type="OrthoDB" id="372074at2759"/>
<comment type="subcellular location">
    <subcellularLocation>
        <location evidence="1">Cell projection</location>
        <location evidence="1">Cilium</location>
    </subcellularLocation>
</comment>
<feature type="coiled-coil region" evidence="5">
    <location>
        <begin position="1823"/>
        <end position="1928"/>
    </location>
</feature>
<gene>
    <name evidence="7" type="ORF">C922_00102</name>
</gene>
<name>W7AK84_9APIC</name>
<protein>
    <submittedName>
        <fullName evidence="7">Uncharacterized protein</fullName>
    </submittedName>
</protein>
<feature type="compositionally biased region" description="Low complexity" evidence="6">
    <location>
        <begin position="599"/>
        <end position="611"/>
    </location>
</feature>
<keyword evidence="4" id="KW-0966">Cell projection</keyword>
<accession>W7AK84</accession>
<feature type="compositionally biased region" description="Basic and acidic residues" evidence="6">
    <location>
        <begin position="720"/>
        <end position="729"/>
    </location>
</feature>
<dbReference type="Proteomes" id="UP000030640">
    <property type="component" value="Unassembled WGS sequence"/>
</dbReference>
<feature type="region of interest" description="Disordered" evidence="6">
    <location>
        <begin position="778"/>
        <end position="797"/>
    </location>
</feature>
<feature type="compositionally biased region" description="Basic and acidic residues" evidence="6">
    <location>
        <begin position="1684"/>
        <end position="1696"/>
    </location>
</feature>
<dbReference type="Gene3D" id="2.130.10.10">
    <property type="entry name" value="YVTN repeat-like/Quinoprotein amine dehydrogenase"/>
    <property type="match status" value="2"/>
</dbReference>
<dbReference type="VEuPathDB" id="PlasmoDB:C922_00102"/>
<organism evidence="7 8">
    <name type="scientific">Plasmodium inui San Antonio 1</name>
    <dbReference type="NCBI Taxonomy" id="1237626"/>
    <lineage>
        <taxon>Eukaryota</taxon>
        <taxon>Sar</taxon>
        <taxon>Alveolata</taxon>
        <taxon>Apicomplexa</taxon>
        <taxon>Aconoidasida</taxon>
        <taxon>Haemosporida</taxon>
        <taxon>Plasmodiidae</taxon>
        <taxon>Plasmodium</taxon>
        <taxon>Plasmodium (Plasmodium)</taxon>
    </lineage>
</organism>
<feature type="compositionally biased region" description="Basic and acidic residues" evidence="6">
    <location>
        <begin position="700"/>
        <end position="710"/>
    </location>
</feature>
<feature type="compositionally biased region" description="Basic and acidic residues" evidence="6">
    <location>
        <begin position="576"/>
        <end position="588"/>
    </location>
</feature>
<feature type="region of interest" description="Disordered" evidence="6">
    <location>
        <begin position="673"/>
        <end position="734"/>
    </location>
</feature>
<feature type="coiled-coil region" evidence="5">
    <location>
        <begin position="1322"/>
        <end position="1401"/>
    </location>
</feature>
<feature type="region of interest" description="Disordered" evidence="6">
    <location>
        <begin position="576"/>
        <end position="620"/>
    </location>
</feature>
<keyword evidence="8" id="KW-1185">Reference proteome</keyword>
<feature type="coiled-coil region" evidence="5">
    <location>
        <begin position="1742"/>
        <end position="1776"/>
    </location>
</feature>
<reference evidence="7 8" key="1">
    <citation type="submission" date="2013-02" db="EMBL/GenBank/DDBJ databases">
        <title>The Genome Sequence of Plasmodium inui San Antonio 1.</title>
        <authorList>
            <consortium name="The Broad Institute Genome Sequencing Platform"/>
            <consortium name="The Broad Institute Genome Sequencing Center for Infectious Disease"/>
            <person name="Neafsey D."/>
            <person name="Cheeseman I."/>
            <person name="Volkman S."/>
            <person name="Adams J."/>
            <person name="Walker B."/>
            <person name="Young S.K."/>
            <person name="Zeng Q."/>
            <person name="Gargeya S."/>
            <person name="Fitzgerald M."/>
            <person name="Haas B."/>
            <person name="Abouelleil A."/>
            <person name="Alvarado L."/>
            <person name="Arachchi H.M."/>
            <person name="Berlin A.M."/>
            <person name="Chapman S.B."/>
            <person name="Dewar J."/>
            <person name="Goldberg J."/>
            <person name="Griggs A."/>
            <person name="Gujja S."/>
            <person name="Hansen M."/>
            <person name="Howarth C."/>
            <person name="Imamovic A."/>
            <person name="Larimer J."/>
            <person name="McCowan C."/>
            <person name="Murphy C."/>
            <person name="Neiman D."/>
            <person name="Pearson M."/>
            <person name="Priest M."/>
            <person name="Roberts A."/>
            <person name="Saif S."/>
            <person name="Shea T."/>
            <person name="Sisk P."/>
            <person name="Sykes S."/>
            <person name="Wortman J."/>
            <person name="Nusbaum C."/>
            <person name="Birren B."/>
        </authorList>
    </citation>
    <scope>NUCLEOTIDE SEQUENCE [LARGE SCALE GENOMIC DNA]</scope>
    <source>
        <strain evidence="7 8">San Antonio 1</strain>
    </source>
</reference>
<evidence type="ECO:0000256" key="2">
    <source>
        <dbReference type="ARBA" id="ARBA00022574"/>
    </source>
</evidence>
<dbReference type="EMBL" id="KI965460">
    <property type="protein sequence ID" value="EUD69239.1"/>
    <property type="molecule type" value="Genomic_DNA"/>
</dbReference>
<dbReference type="InterPro" id="IPR015943">
    <property type="entry name" value="WD40/YVTN_repeat-like_dom_sf"/>
</dbReference>
<feature type="region of interest" description="Disordered" evidence="6">
    <location>
        <begin position="1644"/>
        <end position="1708"/>
    </location>
</feature>
<evidence type="ECO:0000256" key="1">
    <source>
        <dbReference type="ARBA" id="ARBA00004138"/>
    </source>
</evidence>
<keyword evidence="2" id="KW-0853">WD repeat</keyword>
<sequence length="1948" mass="229636">METSALFSKKITVFCKFRRNIFNTINRNEETPNLNTIRLGTSAHGEGYAGEDETGRYEEGVDREAYGEGDREANREAHMCKEEHIRYNLIREKHLYGVNLDVDIFILKNYNIVFFLHNVINIYNPVIKSLRSLFTKNDYVITCSSLHGDSLIVVLYGSARCSCIQIYCTERQTLKEEIKLDDHDFYEKVYVQEENKYFVLITNKRVLKVLDSEKKAFILNMYLHLEYCNIAQYYDFFLILRKRKLFLWNLERTYTGLKMKEKNLEIDPTVQVNCFGFCERNILIGTSDGRLFLIKDLVDKWIIKNENGEIHFHRNISYVHYYDGYITTKDGDSLKLWACQFSGANLPAHKQLIIKLEKDVSVQVNISKIISHEKFFLLIDKRNSAIYSSKRNNYDDLSTFFYTHNSRIKNIFCWENHIFSFSYNGKVFNYHLDQKRVERNYCLHKFRDSITCVKYLYRENDFFLFCIGFTNGVIYIVKMKHLFLDVVSCVKTSNNSIVHIEKSEDCQYICVIAKEEEYVFFLYRQENSFKPLGYLKISEAEQLRGSFYLPSTRSFYVLGARNLIFRVSAERLGARISDESPHRSDESAARMSEQSPDIPGQCPQSSPQSTPQSPPHRAIPENSYDLRVEYEILDIQFNLAEESRLYDPTGGRSGASGACSSAVMDRTGCHTECGHTECSESEGKSPLDSSASDISEEEYDKMNFYRDKMSLTRSTEEEEENKKNGEERNPSIQLSIFNNKRKNLQKYIETLFSESVMNKLGRRRRRYPTCLSINLERDKRKEEEKENAEEEKRNKKNKLNNGKSLKINISCIAKMNDNGFVLTTEGIKNNCIFFLRLNGRSSAKYKTESGKYRTESGWRKTILRPTVVYKIARKNFPERVSIVSMTVNEANHLLFCLTNHNNIFVFSTKYFFLYYRVKIPLYEKVRDIYVHQGEKKRQYIFVSLGNNYIKLDVYFFFVHLFNVLKRYHVSPHRWLQRLGRGTQMEGKSTCSKMPHLTMESLHQFLIEEIHDYIVEQFVKRKKKKKNIIPFTLEDIQFDVTFLMQLLQNEQRVEGELSGDTKGGVPNEGTATDNPADDRGRSERNDIMDIWNFIQNNNKAEEKDKIEEQKKKINLILNYDQRNMISIFNTNEVIKDEDILYSLRETKEAKENEENVKRALLHKKNMNMKIEKLRKKYMKFFKKKKFLIDVDMSKKIYKNIRDKMKEYKRVFKYNQQEYDERIRYLIRTYERLEFSRESLTSLALDGKEPLTMTSIKMYLKNQRMNEFVKKKKKKKFRKRKMKNEVQLMEQVNHSLHRFNDTRQKNQKLKVLNNEDKIEEICHKKKIIKMYENVLAELDQMEKSAAPPRPPRRISSITEIIREYEDDKRKLLHQINFIKEMFNEDFRAVMSQMEKRMSQMHDEVLFLREALQKEKAPCGRAMKGEGVEPQEGDAGPASAQMGVLIPEMAASPDMVTSPEMVTSHSKQVATPRGTEKAPCSVLELLGQFIPKEPKGTMVPLVKNINCDCIHFERKNKHYNKEQIERQLEEIGKKFAQEVKLLHMKKIEAIRIIKFISLKIVSIDEKNNILMELRKKEVKLRKQRKMFTKELSSVDNDMNKYMEEMQMLLYDLDCYNEQKDKNLQRLKEMIGEDSLCYRTLIKGLRKNEDEASDESEGGYAKGGAPGEEEDGSEYPASECAEVGKTQQNDKVDHPDHTNHSDQSAPLEKNALNKADQIDKIKKENMSILNGINNIKRNIEYKKNEQRKLLTRKKNIEKEIQMLNEEMKILEEDKKKNISQVKFYILVKISKLRNIDYLYDKKKYRLNLTSNCAIISREQYRDIMHKMETLMRRKEELTKVYTALKRENAELEQGNNKLSKNMKDKKNSLKNKLKKQDLIFDFNDLEKKYQEKKKKGIIQEIKNTEIENNRHMNLLQKELGRKTAQLNDVRKENTLLLEKINQYIQMLKGKAA</sequence>
<dbReference type="PANTHER" id="PTHR13720:SF13">
    <property type="entry name" value="CILIA- AND FLAGELLA-ASSOCIATED PROTEIN 251"/>
    <property type="match status" value="1"/>
</dbReference>
<proteinExistence type="predicted"/>
<dbReference type="GeneID" id="20035376"/>
<evidence type="ECO:0000256" key="6">
    <source>
        <dbReference type="SAM" id="MobiDB-lite"/>
    </source>
</evidence>
<evidence type="ECO:0000313" key="7">
    <source>
        <dbReference type="EMBL" id="EUD69239.1"/>
    </source>
</evidence>
<dbReference type="RefSeq" id="XP_008813941.1">
    <property type="nucleotide sequence ID" value="XM_008815719.1"/>
</dbReference>
<dbReference type="PANTHER" id="PTHR13720">
    <property type="entry name" value="WD-40 REPEAT PROTEIN"/>
    <property type="match status" value="1"/>
</dbReference>
<keyword evidence="3" id="KW-0677">Repeat</keyword>